<proteinExistence type="predicted"/>
<keyword evidence="4" id="KW-0539">Nucleus</keyword>
<evidence type="ECO:0000259" key="6">
    <source>
        <dbReference type="PROSITE" id="PS50048"/>
    </source>
</evidence>
<evidence type="ECO:0000256" key="3">
    <source>
        <dbReference type="ARBA" id="ARBA00023163"/>
    </source>
</evidence>
<evidence type="ECO:0000256" key="4">
    <source>
        <dbReference type="ARBA" id="ARBA00023242"/>
    </source>
</evidence>
<dbReference type="SUPFAM" id="SSF57701">
    <property type="entry name" value="Zn2/Cys6 DNA-binding domain"/>
    <property type="match status" value="1"/>
</dbReference>
<dbReference type="PANTHER" id="PTHR31069">
    <property type="entry name" value="OLEATE-ACTIVATED TRANSCRIPTION FACTOR 1-RELATED"/>
    <property type="match status" value="1"/>
</dbReference>
<gene>
    <name evidence="7" type="ORF">BDW59DRAFT_147654</name>
</gene>
<feature type="region of interest" description="Disordered" evidence="5">
    <location>
        <begin position="54"/>
        <end position="100"/>
    </location>
</feature>
<organism evidence="7 8">
    <name type="scientific">Aspergillus cavernicola</name>
    <dbReference type="NCBI Taxonomy" id="176166"/>
    <lineage>
        <taxon>Eukaryota</taxon>
        <taxon>Fungi</taxon>
        <taxon>Dikarya</taxon>
        <taxon>Ascomycota</taxon>
        <taxon>Pezizomycotina</taxon>
        <taxon>Eurotiomycetes</taxon>
        <taxon>Eurotiomycetidae</taxon>
        <taxon>Eurotiales</taxon>
        <taxon>Aspergillaceae</taxon>
        <taxon>Aspergillus</taxon>
        <taxon>Aspergillus subgen. Nidulantes</taxon>
    </lineage>
</organism>
<dbReference type="PANTHER" id="PTHR31069:SF31">
    <property type="entry name" value="MONODICTYPHENONE CLUSTER TRANSCRIPTION FACTOR-RELATED"/>
    <property type="match status" value="1"/>
</dbReference>
<feature type="compositionally biased region" description="Polar residues" evidence="5">
    <location>
        <begin position="85"/>
        <end position="100"/>
    </location>
</feature>
<dbReference type="PRINTS" id="PR00755">
    <property type="entry name" value="AFLATOXINBRP"/>
</dbReference>
<dbReference type="Gene3D" id="4.10.240.10">
    <property type="entry name" value="Zn(2)-C6 fungal-type DNA-binding domain"/>
    <property type="match status" value="1"/>
</dbReference>
<dbReference type="SMART" id="SM00066">
    <property type="entry name" value="GAL4"/>
    <property type="match status" value="1"/>
</dbReference>
<evidence type="ECO:0000313" key="8">
    <source>
        <dbReference type="Proteomes" id="UP001610335"/>
    </source>
</evidence>
<dbReference type="InterPro" id="IPR001138">
    <property type="entry name" value="Zn2Cys6_DnaBD"/>
</dbReference>
<comment type="caution">
    <text evidence="7">The sequence shown here is derived from an EMBL/GenBank/DDBJ whole genome shotgun (WGS) entry which is preliminary data.</text>
</comment>
<keyword evidence="3" id="KW-0804">Transcription</keyword>
<evidence type="ECO:0000256" key="5">
    <source>
        <dbReference type="SAM" id="MobiDB-lite"/>
    </source>
</evidence>
<keyword evidence="2" id="KW-0238">DNA-binding</keyword>
<evidence type="ECO:0000256" key="2">
    <source>
        <dbReference type="ARBA" id="ARBA00023125"/>
    </source>
</evidence>
<keyword evidence="8" id="KW-1185">Reference proteome</keyword>
<keyword evidence="1" id="KW-0805">Transcription regulation</keyword>
<accession>A0ABR4I8Z0</accession>
<feature type="compositionally biased region" description="Pro residues" evidence="5">
    <location>
        <begin position="69"/>
        <end position="84"/>
    </location>
</feature>
<dbReference type="Proteomes" id="UP001610335">
    <property type="component" value="Unassembled WGS sequence"/>
</dbReference>
<sequence>MSSIVDGRVAKLRASCDACNESKVRCSQKKPRCTRCEKHDLLCVYGLSRRSHKNAPRIGASQEASHTAPPSPPSDTTALPPPMSPNTVNNDARAHSVSQNDLVSADEHELLASSIQSPGSRLYADELGLAFNQLTEFSLPPESTSHDFLNFALTSPHVHDSSGFIHYDFPIERGQPDGAACNCVSRLITELASLPSVSGASFDAQLSQLRRIINVSEGCISCNCTSQDEMSISTPPVNRALCSY</sequence>
<protein>
    <recommendedName>
        <fullName evidence="6">Zn(2)-C6 fungal-type domain-containing protein</fullName>
    </recommendedName>
</protein>
<dbReference type="Pfam" id="PF00172">
    <property type="entry name" value="Zn_clus"/>
    <property type="match status" value="1"/>
</dbReference>
<name>A0ABR4I8Z0_9EURO</name>
<dbReference type="PROSITE" id="PS50048">
    <property type="entry name" value="ZN2_CY6_FUNGAL_2"/>
    <property type="match status" value="1"/>
</dbReference>
<dbReference type="InterPro" id="IPR036864">
    <property type="entry name" value="Zn2-C6_fun-type_DNA-bd_sf"/>
</dbReference>
<feature type="domain" description="Zn(2)-C6 fungal-type" evidence="6">
    <location>
        <begin position="15"/>
        <end position="45"/>
    </location>
</feature>
<dbReference type="CDD" id="cd00067">
    <property type="entry name" value="GAL4"/>
    <property type="match status" value="1"/>
</dbReference>
<evidence type="ECO:0000256" key="1">
    <source>
        <dbReference type="ARBA" id="ARBA00023015"/>
    </source>
</evidence>
<dbReference type="EMBL" id="JBFXLS010000045">
    <property type="protein sequence ID" value="KAL2824214.1"/>
    <property type="molecule type" value="Genomic_DNA"/>
</dbReference>
<reference evidence="7 8" key="1">
    <citation type="submission" date="2024-07" db="EMBL/GenBank/DDBJ databases">
        <title>Section-level genome sequencing and comparative genomics of Aspergillus sections Usti and Cavernicolus.</title>
        <authorList>
            <consortium name="Lawrence Berkeley National Laboratory"/>
            <person name="Nybo J.L."/>
            <person name="Vesth T.C."/>
            <person name="Theobald S."/>
            <person name="Frisvad J.C."/>
            <person name="Larsen T.O."/>
            <person name="Kjaerboelling I."/>
            <person name="Rothschild-Mancinelli K."/>
            <person name="Lyhne E.K."/>
            <person name="Kogle M.E."/>
            <person name="Barry K."/>
            <person name="Clum A."/>
            <person name="Na H."/>
            <person name="Ledsgaard L."/>
            <person name="Lin J."/>
            <person name="Lipzen A."/>
            <person name="Kuo A."/>
            <person name="Riley R."/>
            <person name="Mondo S."/>
            <person name="LaButti K."/>
            <person name="Haridas S."/>
            <person name="Pangalinan J."/>
            <person name="Salamov A.A."/>
            <person name="Simmons B.A."/>
            <person name="Magnuson J.K."/>
            <person name="Chen J."/>
            <person name="Drula E."/>
            <person name="Henrissat B."/>
            <person name="Wiebenga A."/>
            <person name="Lubbers R.J."/>
            <person name="Gomes A.C."/>
            <person name="Makela M.R."/>
            <person name="Stajich J."/>
            <person name="Grigoriev I.V."/>
            <person name="Mortensen U.H."/>
            <person name="De vries R.P."/>
            <person name="Baker S.E."/>
            <person name="Andersen M.R."/>
        </authorList>
    </citation>
    <scope>NUCLEOTIDE SEQUENCE [LARGE SCALE GENOMIC DNA]</scope>
    <source>
        <strain evidence="7 8">CBS 600.67</strain>
    </source>
</reference>
<dbReference type="InterPro" id="IPR050675">
    <property type="entry name" value="OAF3"/>
</dbReference>
<evidence type="ECO:0000313" key="7">
    <source>
        <dbReference type="EMBL" id="KAL2824214.1"/>
    </source>
</evidence>